<keyword evidence="1" id="KW-0472">Membrane</keyword>
<dbReference type="RefSeq" id="WP_062105747.1">
    <property type="nucleotide sequence ID" value="NZ_LHZR01000061.1"/>
</dbReference>
<keyword evidence="1" id="KW-0812">Transmembrane</keyword>
<feature type="transmembrane region" description="Helical" evidence="1">
    <location>
        <begin position="97"/>
        <end position="118"/>
    </location>
</feature>
<dbReference type="OrthoDB" id="7272922at2"/>
<name>A0A149TNF0_9PROT</name>
<gene>
    <name evidence="2" type="ORF">AD945_00895</name>
</gene>
<reference evidence="2 3" key="1">
    <citation type="submission" date="2015-06" db="EMBL/GenBank/DDBJ databases">
        <title>Improved classification and identification of acetic acid bacteria using matrix-assisted laser desorption/ionization time-of-flight mass spectrometry; Gluconobacter nephelii and Gluconobacter uchimurae are later heterotypic synonyms of Gluconobacter japonicus and Gluconobacter oxydans, respectively.</title>
        <authorList>
            <person name="Li L."/>
            <person name="Cleenwerck I."/>
            <person name="De Vuyst L."/>
            <person name="Vandamme P."/>
        </authorList>
    </citation>
    <scope>NUCLEOTIDE SEQUENCE [LARGE SCALE GENOMIC DNA]</scope>
    <source>
        <strain evidence="2 3">LMG 1768</strain>
    </source>
</reference>
<dbReference type="Proteomes" id="UP000075636">
    <property type="component" value="Unassembled WGS sequence"/>
</dbReference>
<organism evidence="2 3">
    <name type="scientific">Gluconobacter albidus</name>
    <dbReference type="NCBI Taxonomy" id="318683"/>
    <lineage>
        <taxon>Bacteria</taxon>
        <taxon>Pseudomonadati</taxon>
        <taxon>Pseudomonadota</taxon>
        <taxon>Alphaproteobacteria</taxon>
        <taxon>Acetobacterales</taxon>
        <taxon>Acetobacteraceae</taxon>
        <taxon>Gluconobacter</taxon>
    </lineage>
</organism>
<evidence type="ECO:0000256" key="1">
    <source>
        <dbReference type="SAM" id="Phobius"/>
    </source>
</evidence>
<accession>A0A149TNF0</accession>
<dbReference type="PATRIC" id="fig|318683.6.peg.3277"/>
<sequence length="175" mass="19399">MSGASEKKGVLAKSGRAVRLVVGSPATAVGASGIRQGFGLLQMLWGVVRRKPRASDGFVLDDRGRIDVAATASAFEVSPEAVEIYLQDQQNTAYRHAWIATLLGSVLLGAWIFIGFFGTWRSQSVVTAIEMIPFWCALGLYILQKGWINWQLRRRQHAGFMEYVRDADSLWPRKA</sequence>
<protein>
    <submittedName>
        <fullName evidence="2">Uncharacterized protein</fullName>
    </submittedName>
</protein>
<feature type="transmembrane region" description="Helical" evidence="1">
    <location>
        <begin position="124"/>
        <end position="143"/>
    </location>
</feature>
<dbReference type="AlphaFoldDB" id="A0A149TNF0"/>
<evidence type="ECO:0000313" key="2">
    <source>
        <dbReference type="EMBL" id="KXV50983.1"/>
    </source>
</evidence>
<keyword evidence="1" id="KW-1133">Transmembrane helix</keyword>
<comment type="caution">
    <text evidence="2">The sequence shown here is derived from an EMBL/GenBank/DDBJ whole genome shotgun (WGS) entry which is preliminary data.</text>
</comment>
<dbReference type="EMBL" id="LHZR01000061">
    <property type="protein sequence ID" value="KXV50983.1"/>
    <property type="molecule type" value="Genomic_DNA"/>
</dbReference>
<evidence type="ECO:0000313" key="3">
    <source>
        <dbReference type="Proteomes" id="UP000075636"/>
    </source>
</evidence>
<proteinExistence type="predicted"/>